<name>A0A2I0AH12_9ASPA</name>
<evidence type="ECO:0000313" key="3">
    <source>
        <dbReference type="Proteomes" id="UP000236161"/>
    </source>
</evidence>
<feature type="chain" id="PRO_5014112336" evidence="1">
    <location>
        <begin position="25"/>
        <end position="145"/>
    </location>
</feature>
<dbReference type="EMBL" id="KZ451982">
    <property type="protein sequence ID" value="PKA54834.1"/>
    <property type="molecule type" value="Genomic_DNA"/>
</dbReference>
<proteinExistence type="predicted"/>
<keyword evidence="1" id="KW-0732">Signal</keyword>
<gene>
    <name evidence="2" type="ORF">AXF42_Ash000669</name>
</gene>
<reference evidence="2 3" key="1">
    <citation type="journal article" date="2017" name="Nature">
        <title>The Apostasia genome and the evolution of orchids.</title>
        <authorList>
            <person name="Zhang G.Q."/>
            <person name="Liu K.W."/>
            <person name="Li Z."/>
            <person name="Lohaus R."/>
            <person name="Hsiao Y.Y."/>
            <person name="Niu S.C."/>
            <person name="Wang J.Y."/>
            <person name="Lin Y.C."/>
            <person name="Xu Q."/>
            <person name="Chen L.J."/>
            <person name="Yoshida K."/>
            <person name="Fujiwara S."/>
            <person name="Wang Z.W."/>
            <person name="Zhang Y.Q."/>
            <person name="Mitsuda N."/>
            <person name="Wang M."/>
            <person name="Liu G.H."/>
            <person name="Pecoraro L."/>
            <person name="Huang H.X."/>
            <person name="Xiao X.J."/>
            <person name="Lin M."/>
            <person name="Wu X.Y."/>
            <person name="Wu W.L."/>
            <person name="Chen Y.Y."/>
            <person name="Chang S.B."/>
            <person name="Sakamoto S."/>
            <person name="Ohme-Takagi M."/>
            <person name="Yagi M."/>
            <person name="Zeng S.J."/>
            <person name="Shen C.Y."/>
            <person name="Yeh C.M."/>
            <person name="Luo Y.B."/>
            <person name="Tsai W.C."/>
            <person name="Van de Peer Y."/>
            <person name="Liu Z.J."/>
        </authorList>
    </citation>
    <scope>NUCLEOTIDE SEQUENCE [LARGE SCALE GENOMIC DNA]</scope>
    <source>
        <strain evidence="3">cv. Shenzhen</strain>
        <tissue evidence="2">Stem</tissue>
    </source>
</reference>
<evidence type="ECO:0000313" key="2">
    <source>
        <dbReference type="EMBL" id="PKA54834.1"/>
    </source>
</evidence>
<sequence>MASNSRLLLLPLFLFTAMVAIAAAQPVGFSFASPAEYQHLTQFFQLRSRQSNAAQFGRLAATGIARYAFETQVYQALVDVLTDAVRRYCIRIGVVVLTVRRNPFGRVTFDRQMVMATATMIVVHGNFIDPAYVSVTSFIPQPPSP</sequence>
<dbReference type="Proteomes" id="UP000236161">
    <property type="component" value="Unassembled WGS sequence"/>
</dbReference>
<dbReference type="AlphaFoldDB" id="A0A2I0AH12"/>
<organism evidence="2 3">
    <name type="scientific">Apostasia shenzhenica</name>
    <dbReference type="NCBI Taxonomy" id="1088818"/>
    <lineage>
        <taxon>Eukaryota</taxon>
        <taxon>Viridiplantae</taxon>
        <taxon>Streptophyta</taxon>
        <taxon>Embryophyta</taxon>
        <taxon>Tracheophyta</taxon>
        <taxon>Spermatophyta</taxon>
        <taxon>Magnoliopsida</taxon>
        <taxon>Liliopsida</taxon>
        <taxon>Asparagales</taxon>
        <taxon>Orchidaceae</taxon>
        <taxon>Apostasioideae</taxon>
        <taxon>Apostasia</taxon>
    </lineage>
</organism>
<keyword evidence="3" id="KW-1185">Reference proteome</keyword>
<accession>A0A2I0AH12</accession>
<protein>
    <submittedName>
        <fullName evidence="2">Uncharacterized protein</fullName>
    </submittedName>
</protein>
<evidence type="ECO:0000256" key="1">
    <source>
        <dbReference type="SAM" id="SignalP"/>
    </source>
</evidence>
<feature type="signal peptide" evidence="1">
    <location>
        <begin position="1"/>
        <end position="24"/>
    </location>
</feature>